<dbReference type="HAMAP" id="MF_00772">
    <property type="entry name" value="OGT"/>
    <property type="match status" value="1"/>
</dbReference>
<keyword evidence="4 9" id="KW-0489">Methyltransferase</keyword>
<dbReference type="InterPro" id="IPR001497">
    <property type="entry name" value="MethylDNA_cys_MeTrfase_AS"/>
</dbReference>
<comment type="catalytic activity">
    <reaction evidence="8 9">
        <text>a 6-O-methyl-2'-deoxyguanosine in DNA + L-cysteinyl-[protein] = S-methyl-L-cysteinyl-[protein] + a 2'-deoxyguanosine in DNA</text>
        <dbReference type="Rhea" id="RHEA:24000"/>
        <dbReference type="Rhea" id="RHEA-COMP:10131"/>
        <dbReference type="Rhea" id="RHEA-COMP:10132"/>
        <dbReference type="Rhea" id="RHEA-COMP:11367"/>
        <dbReference type="Rhea" id="RHEA-COMP:11368"/>
        <dbReference type="ChEBI" id="CHEBI:29950"/>
        <dbReference type="ChEBI" id="CHEBI:82612"/>
        <dbReference type="ChEBI" id="CHEBI:85445"/>
        <dbReference type="ChEBI" id="CHEBI:85448"/>
        <dbReference type="EC" id="2.1.1.63"/>
    </reaction>
</comment>
<dbReference type="InterPro" id="IPR036217">
    <property type="entry name" value="MethylDNA_cys_MeTrfase_DNAb"/>
</dbReference>
<evidence type="ECO:0000256" key="1">
    <source>
        <dbReference type="ARBA" id="ARBA00001286"/>
    </source>
</evidence>
<dbReference type="Proteomes" id="UP000008366">
    <property type="component" value="Unassembled WGS sequence"/>
</dbReference>
<dbReference type="NCBIfam" id="TIGR00589">
    <property type="entry name" value="ogt"/>
    <property type="match status" value="1"/>
</dbReference>
<keyword evidence="3 9" id="KW-0963">Cytoplasm</keyword>
<name>K6X7T6_9MICO</name>
<keyword evidence="5 9" id="KW-0808">Transferase</keyword>
<evidence type="ECO:0000256" key="3">
    <source>
        <dbReference type="ARBA" id="ARBA00022490"/>
    </source>
</evidence>
<comment type="miscellaneous">
    <text evidence="9">This enzyme catalyzes only one turnover and therefore is not strictly catalytic. According to one definition, an enzyme is a biocatalyst that acts repeatedly and over many reaction cycles.</text>
</comment>
<evidence type="ECO:0000256" key="7">
    <source>
        <dbReference type="ARBA" id="ARBA00023204"/>
    </source>
</evidence>
<proteinExistence type="inferred from homology"/>
<dbReference type="GO" id="GO:0006307">
    <property type="term" value="P:DNA alkylation repair"/>
    <property type="evidence" value="ECO:0007669"/>
    <property type="project" value="UniProtKB-UniRule"/>
</dbReference>
<dbReference type="Pfam" id="PF02870">
    <property type="entry name" value="Methyltransf_1N"/>
    <property type="match status" value="1"/>
</dbReference>
<comment type="catalytic activity">
    <reaction evidence="1 9">
        <text>a 4-O-methyl-thymidine in DNA + L-cysteinyl-[protein] = a thymidine in DNA + S-methyl-L-cysteinyl-[protein]</text>
        <dbReference type="Rhea" id="RHEA:53428"/>
        <dbReference type="Rhea" id="RHEA-COMP:10131"/>
        <dbReference type="Rhea" id="RHEA-COMP:10132"/>
        <dbReference type="Rhea" id="RHEA-COMP:13555"/>
        <dbReference type="Rhea" id="RHEA-COMP:13556"/>
        <dbReference type="ChEBI" id="CHEBI:29950"/>
        <dbReference type="ChEBI" id="CHEBI:82612"/>
        <dbReference type="ChEBI" id="CHEBI:137386"/>
        <dbReference type="ChEBI" id="CHEBI:137387"/>
        <dbReference type="EC" id="2.1.1.63"/>
    </reaction>
</comment>
<comment type="caution">
    <text evidence="12">The sequence shown here is derived from an EMBL/GenBank/DDBJ whole genome shotgun (WGS) entry which is preliminary data.</text>
</comment>
<evidence type="ECO:0000256" key="6">
    <source>
        <dbReference type="ARBA" id="ARBA00022763"/>
    </source>
</evidence>
<comment type="similarity">
    <text evidence="2 9">Belongs to the MGMT family.</text>
</comment>
<evidence type="ECO:0000259" key="10">
    <source>
        <dbReference type="Pfam" id="PF01035"/>
    </source>
</evidence>
<dbReference type="PANTHER" id="PTHR10815">
    <property type="entry name" value="METHYLATED-DNA--PROTEIN-CYSTEINE METHYLTRANSFERASE"/>
    <property type="match status" value="1"/>
</dbReference>
<dbReference type="AlphaFoldDB" id="K6X7T6"/>
<evidence type="ECO:0000259" key="11">
    <source>
        <dbReference type="Pfam" id="PF02870"/>
    </source>
</evidence>
<evidence type="ECO:0000256" key="9">
    <source>
        <dbReference type="HAMAP-Rule" id="MF_00772"/>
    </source>
</evidence>
<organism evidence="12 13">
    <name type="scientific">Kineosphaera limosa NBRC 100340</name>
    <dbReference type="NCBI Taxonomy" id="1184609"/>
    <lineage>
        <taxon>Bacteria</taxon>
        <taxon>Bacillati</taxon>
        <taxon>Actinomycetota</taxon>
        <taxon>Actinomycetes</taxon>
        <taxon>Micrococcales</taxon>
        <taxon>Dermatophilaceae</taxon>
        <taxon>Kineosphaera</taxon>
    </lineage>
</organism>
<accession>K6X7T6</accession>
<evidence type="ECO:0000256" key="4">
    <source>
        <dbReference type="ARBA" id="ARBA00022603"/>
    </source>
</evidence>
<feature type="active site" description="Nucleophile; methyl group acceptor" evidence="9">
    <location>
        <position position="175"/>
    </location>
</feature>
<evidence type="ECO:0000256" key="8">
    <source>
        <dbReference type="ARBA" id="ARBA00049348"/>
    </source>
</evidence>
<dbReference type="InterPro" id="IPR008332">
    <property type="entry name" value="MethylG_MeTrfase_N"/>
</dbReference>
<dbReference type="OrthoDB" id="9802228at2"/>
<reference evidence="12 13" key="1">
    <citation type="submission" date="2012-08" db="EMBL/GenBank/DDBJ databases">
        <title>Whole genome shotgun sequence of Kineosphaera limosa NBRC 100340.</title>
        <authorList>
            <person name="Yoshida I."/>
            <person name="Isaki S."/>
            <person name="Hosoyama A."/>
            <person name="Tsuchikane K."/>
            <person name="Katsumata H."/>
            <person name="Ando Y."/>
            <person name="Ohji S."/>
            <person name="Hamada M."/>
            <person name="Tamura T."/>
            <person name="Yamazoe A."/>
            <person name="Yamazaki S."/>
            <person name="Fujita N."/>
        </authorList>
    </citation>
    <scope>NUCLEOTIDE SEQUENCE [LARGE SCALE GENOMIC DNA]</scope>
    <source>
        <strain evidence="12 13">NBRC 100340</strain>
    </source>
</reference>
<dbReference type="STRING" id="1184609.KILIM_013_00040"/>
<dbReference type="SUPFAM" id="SSF53155">
    <property type="entry name" value="Methylated DNA-protein cysteine methyltransferase domain"/>
    <property type="match status" value="1"/>
</dbReference>
<dbReference type="FunFam" id="1.10.10.10:FF:000214">
    <property type="entry name" value="Methylated-DNA--protein-cysteine methyltransferase"/>
    <property type="match status" value="1"/>
</dbReference>
<dbReference type="Gene3D" id="1.10.10.10">
    <property type="entry name" value="Winged helix-like DNA-binding domain superfamily/Winged helix DNA-binding domain"/>
    <property type="match status" value="1"/>
</dbReference>
<comment type="function">
    <text evidence="9">Involved in the cellular defense against the biological effects of O6-methylguanine (O6-MeG) and O4-methylthymine (O4-MeT) in DNA. Repairs the methylated nucleobase in DNA by stoichiometrically transferring the methyl group to a cysteine residue in the enzyme. This is a suicide reaction: the enzyme is irreversibly inactivated.</text>
</comment>
<dbReference type="InterPro" id="IPR036388">
    <property type="entry name" value="WH-like_DNA-bd_sf"/>
</dbReference>
<evidence type="ECO:0000256" key="2">
    <source>
        <dbReference type="ARBA" id="ARBA00008711"/>
    </source>
</evidence>
<keyword evidence="13" id="KW-1185">Reference proteome</keyword>
<dbReference type="GO" id="GO:0005737">
    <property type="term" value="C:cytoplasm"/>
    <property type="evidence" value="ECO:0007669"/>
    <property type="project" value="UniProtKB-SubCell"/>
</dbReference>
<dbReference type="InterPro" id="IPR014048">
    <property type="entry name" value="MethylDNA_cys_MeTrfase_DNA-bd"/>
</dbReference>
<dbReference type="InterPro" id="IPR036631">
    <property type="entry name" value="MGMT_N_sf"/>
</dbReference>
<dbReference type="CDD" id="cd06445">
    <property type="entry name" value="ATase"/>
    <property type="match status" value="1"/>
</dbReference>
<feature type="domain" description="Methylguanine DNA methyltransferase ribonuclease-like" evidence="11">
    <location>
        <begin position="44"/>
        <end position="118"/>
    </location>
</feature>
<dbReference type="PROSITE" id="PS00374">
    <property type="entry name" value="MGMT"/>
    <property type="match status" value="1"/>
</dbReference>
<protein>
    <recommendedName>
        <fullName evidence="9">Methylated-DNA--protein-cysteine methyltransferase</fullName>
        <ecNumber evidence="9">2.1.1.63</ecNumber>
    </recommendedName>
    <alternativeName>
        <fullName evidence="9">6-O-methylguanine-DNA methyltransferase</fullName>
        <shortName evidence="9">MGMT</shortName>
    </alternativeName>
    <alternativeName>
        <fullName evidence="9">O-6-methylguanine-DNA-alkyltransferase</fullName>
    </alternativeName>
</protein>
<sequence>MAHVEGTVSAGSAEEFPVTADELSGLRARLGRQAAAAGLLDVSYRQVDTPIGPLLLAATEAGLVRVAFEIEGFDAVLGSLAERIGPRVLATDARLAETARQLEEYFTGSRRSFDVSLDWQLTRGFRAEVQRLLPRIAYGHTASYGDLARLAGKPTAVRAVGTACATNPLPVVVPCHRVLRADGSLGGYLGGPQAKTALLALERIAPPRAADSPTLGPES</sequence>
<dbReference type="GO" id="GO:0032259">
    <property type="term" value="P:methylation"/>
    <property type="evidence" value="ECO:0007669"/>
    <property type="project" value="UniProtKB-KW"/>
</dbReference>
<evidence type="ECO:0000256" key="5">
    <source>
        <dbReference type="ARBA" id="ARBA00022679"/>
    </source>
</evidence>
<evidence type="ECO:0000313" key="12">
    <source>
        <dbReference type="EMBL" id="GAB94849.1"/>
    </source>
</evidence>
<dbReference type="Gene3D" id="3.30.160.70">
    <property type="entry name" value="Methylated DNA-protein cysteine methyltransferase domain"/>
    <property type="match status" value="1"/>
</dbReference>
<gene>
    <name evidence="12" type="ORF">KILIM_013_00040</name>
</gene>
<feature type="domain" description="Methylated-DNA-[protein]-cysteine S-methyltransferase DNA binding" evidence="10">
    <location>
        <begin position="125"/>
        <end position="203"/>
    </location>
</feature>
<dbReference type="Pfam" id="PF01035">
    <property type="entry name" value="DNA_binding_1"/>
    <property type="match status" value="1"/>
</dbReference>
<keyword evidence="7 9" id="KW-0234">DNA repair</keyword>
<comment type="subcellular location">
    <subcellularLocation>
        <location evidence="9">Cytoplasm</location>
    </subcellularLocation>
</comment>
<dbReference type="EC" id="2.1.1.63" evidence="9"/>
<dbReference type="EMBL" id="BAHD01000013">
    <property type="protein sequence ID" value="GAB94849.1"/>
    <property type="molecule type" value="Genomic_DNA"/>
</dbReference>
<evidence type="ECO:0000313" key="13">
    <source>
        <dbReference type="Proteomes" id="UP000008366"/>
    </source>
</evidence>
<dbReference type="GO" id="GO:0003908">
    <property type="term" value="F:methylated-DNA-[protein]-cysteine S-methyltransferase activity"/>
    <property type="evidence" value="ECO:0007669"/>
    <property type="project" value="UniProtKB-UniRule"/>
</dbReference>
<dbReference type="SUPFAM" id="SSF46767">
    <property type="entry name" value="Methylated DNA-protein cysteine methyltransferase, C-terminal domain"/>
    <property type="match status" value="1"/>
</dbReference>
<dbReference type="InterPro" id="IPR023546">
    <property type="entry name" value="MGMT"/>
</dbReference>
<dbReference type="PANTHER" id="PTHR10815:SF5">
    <property type="entry name" value="METHYLATED-DNA--PROTEIN-CYSTEINE METHYLTRANSFERASE"/>
    <property type="match status" value="1"/>
</dbReference>
<dbReference type="eggNOG" id="COG0350">
    <property type="taxonomic scope" value="Bacteria"/>
</dbReference>
<keyword evidence="6 9" id="KW-0227">DNA damage</keyword>